<feature type="compositionally biased region" description="Low complexity" evidence="1">
    <location>
        <begin position="545"/>
        <end position="554"/>
    </location>
</feature>
<dbReference type="EMBL" id="VEPZ02000367">
    <property type="protein sequence ID" value="KAE8726436.1"/>
    <property type="molecule type" value="Genomic_DNA"/>
</dbReference>
<dbReference type="Gene3D" id="2.150.10.10">
    <property type="entry name" value="Serralysin-like metalloprotease, C-terminal"/>
    <property type="match status" value="1"/>
</dbReference>
<dbReference type="Pfam" id="PF07727">
    <property type="entry name" value="RVT_2"/>
    <property type="match status" value="1"/>
</dbReference>
<feature type="region of interest" description="Disordered" evidence="1">
    <location>
        <begin position="477"/>
        <end position="642"/>
    </location>
</feature>
<feature type="compositionally biased region" description="Low complexity" evidence="1">
    <location>
        <begin position="600"/>
        <end position="625"/>
    </location>
</feature>
<reference evidence="3" key="1">
    <citation type="submission" date="2019-09" db="EMBL/GenBank/DDBJ databases">
        <title>Draft genome information of white flower Hibiscus syriacus.</title>
        <authorList>
            <person name="Kim Y.-M."/>
        </authorList>
    </citation>
    <scope>NUCLEOTIDE SEQUENCE [LARGE SCALE GENOMIC DNA]</scope>
    <source>
        <strain evidence="3">YM2019G1</strain>
    </source>
</reference>
<keyword evidence="4" id="KW-1185">Reference proteome</keyword>
<organism evidence="3 4">
    <name type="scientific">Hibiscus syriacus</name>
    <name type="common">Rose of Sharon</name>
    <dbReference type="NCBI Taxonomy" id="106335"/>
    <lineage>
        <taxon>Eukaryota</taxon>
        <taxon>Viridiplantae</taxon>
        <taxon>Streptophyta</taxon>
        <taxon>Embryophyta</taxon>
        <taxon>Tracheophyta</taxon>
        <taxon>Spermatophyta</taxon>
        <taxon>Magnoliopsida</taxon>
        <taxon>eudicotyledons</taxon>
        <taxon>Gunneridae</taxon>
        <taxon>Pentapetalae</taxon>
        <taxon>rosids</taxon>
        <taxon>malvids</taxon>
        <taxon>Malvales</taxon>
        <taxon>Malvaceae</taxon>
        <taxon>Malvoideae</taxon>
        <taxon>Hibiscus</taxon>
    </lineage>
</organism>
<dbReference type="AlphaFoldDB" id="A0A6A3CCD8"/>
<dbReference type="PANTHER" id="PTHR35846">
    <property type="entry name" value="PROTEIN CBG05131"/>
    <property type="match status" value="1"/>
</dbReference>
<dbReference type="PANTHER" id="PTHR35846:SF1">
    <property type="entry name" value="PLASMODIUM RESA N-TERMINAL DOMAIN-CONTAINING PROTEIN"/>
    <property type="match status" value="1"/>
</dbReference>
<feature type="compositionally biased region" description="Gly residues" evidence="1">
    <location>
        <begin position="586"/>
        <end position="599"/>
    </location>
</feature>
<evidence type="ECO:0000313" key="4">
    <source>
        <dbReference type="Proteomes" id="UP000436088"/>
    </source>
</evidence>
<dbReference type="InterPro" id="IPR043502">
    <property type="entry name" value="DNA/RNA_pol_sf"/>
</dbReference>
<proteinExistence type="predicted"/>
<dbReference type="SUPFAM" id="SSF56672">
    <property type="entry name" value="DNA/RNA polymerases"/>
    <property type="match status" value="1"/>
</dbReference>
<evidence type="ECO:0000259" key="2">
    <source>
        <dbReference type="Pfam" id="PF07727"/>
    </source>
</evidence>
<dbReference type="InterPro" id="IPR011049">
    <property type="entry name" value="Serralysin-like_metalloprot_C"/>
</dbReference>
<accession>A0A6A3CCD8</accession>
<comment type="caution">
    <text evidence="3">The sequence shown here is derived from an EMBL/GenBank/DDBJ whole genome shotgun (WGS) entry which is preliminary data.</text>
</comment>
<evidence type="ECO:0000313" key="3">
    <source>
        <dbReference type="EMBL" id="KAE8726436.1"/>
    </source>
</evidence>
<feature type="domain" description="Reverse transcriptase Ty1/copia-type" evidence="2">
    <location>
        <begin position="154"/>
        <end position="366"/>
    </location>
</feature>
<feature type="region of interest" description="Disordered" evidence="1">
    <location>
        <begin position="96"/>
        <end position="129"/>
    </location>
</feature>
<feature type="compositionally biased region" description="Low complexity" evidence="1">
    <location>
        <begin position="487"/>
        <end position="508"/>
    </location>
</feature>
<sequence length="642" mass="70147">MLVSMGIPMKPLFALELRWLSLKKRVQHQYSANMKIPTRFLLMLFFALGLIFVSVHQSGNFFGMEFEVRVINGFSNNSSLPLVIWCISQHVEKEFEQRDSSKAEPTHDEQEPESSEAPTTQDGEPSTYHEAINNSDASLWMMAMQEEIEALHKNNTWDLVPLPQGRKPIGNKWVFKIKQNGDDQVERYRARLVVKGYAQKEGIDFNEIFSPVVRLTTVRVVLAMCATLDLHLEQLDVKATFLHGNLEEEIYMLQPEGFEEKEKKNLVCRLNKSLYGLKQAPRCWYKRFDSFIMCLGYNRLNADPCAYFKRSGDNNFVILLLYVDDMLVAGPNKDHIEELKAQLAREFEMKDLGSANKILGMQIHRDRIGGSSPEVNTVAPNSVHPKPEWTAGVQRTWKICPSSGVKPKASIFSNCHLFIAKNSPSSSSLLTSTSTPRRTEQVCTAFRIKWSSASSSSDTLPSSLLFDCDGVLVDTENDGHRGSGLRAQGSGPRAQGPGPRAQGPGSRAQGSGSRAQGPGPRAQGSGLRVRSRAQGPVQGSGSGPGSRVQGPGSRVQGPGSRVQGPGSRVQGPGSRVQGPGSRVQGPGSGVQGPGSGVQGSGSRVQGPGSRVQGSGSRVQGSGFRVQGSGYISYDTDIDAYLH</sequence>
<gene>
    <name evidence="3" type="ORF">F3Y22_tig00006977pilonHSYRG00007</name>
</gene>
<dbReference type="Proteomes" id="UP000436088">
    <property type="component" value="Unassembled WGS sequence"/>
</dbReference>
<dbReference type="SUPFAM" id="SSF101967">
    <property type="entry name" value="Adhesin YadA, collagen-binding domain"/>
    <property type="match status" value="1"/>
</dbReference>
<protein>
    <recommendedName>
        <fullName evidence="2">Reverse transcriptase Ty1/copia-type domain-containing protein</fullName>
    </recommendedName>
</protein>
<feature type="compositionally biased region" description="Basic and acidic residues" evidence="1">
    <location>
        <begin position="96"/>
        <end position="109"/>
    </location>
</feature>
<dbReference type="InterPro" id="IPR013103">
    <property type="entry name" value="RVT_2"/>
</dbReference>
<feature type="compositionally biased region" description="Low complexity" evidence="1">
    <location>
        <begin position="576"/>
        <end position="585"/>
    </location>
</feature>
<evidence type="ECO:0000256" key="1">
    <source>
        <dbReference type="SAM" id="MobiDB-lite"/>
    </source>
</evidence>
<name>A0A6A3CCD8_HIBSY</name>